<feature type="domain" description="Hydantoinase B/oxoprolinase" evidence="2">
    <location>
        <begin position="44"/>
        <end position="575"/>
    </location>
</feature>
<feature type="region of interest" description="Disordered" evidence="1">
    <location>
        <begin position="1"/>
        <end position="43"/>
    </location>
</feature>
<comment type="caution">
    <text evidence="3">The sequence shown here is derived from an EMBL/GenBank/DDBJ whole genome shotgun (WGS) entry which is preliminary data.</text>
</comment>
<dbReference type="GO" id="GO:0006749">
    <property type="term" value="P:glutathione metabolic process"/>
    <property type="evidence" value="ECO:0007669"/>
    <property type="project" value="TreeGrafter"/>
</dbReference>
<sequence>MAGGARRGDRGPVEHGGAARLSPAPRGRRPSRPRKEPGMSGALDPITERVLGSAFGSICAEMGHTMLRTANSSVFVEGRDFSCALVDAEAGLVATANFDPSHLSAMALTVEYVMLHFGRAAILPGDVFLVNDPYRGGGHLPDITLIRPLFCGERLLAFAVNRAHHVDIGGMAVAGFPGTAKSTYQEGLRIPPVKWFAAGEERRDILELITLNVRFPRDQIGDLRAQEASTRVAERRFAGLIGKYGVDTVAACMAAVQDHSEQLMRAVIAGLPDGIWRFTEFMEDDGHDDRPYRIEVALKVAGDTVTVDFTGSSAQALGPINSSYGNTLSSTYNALMQLVGPEVAFNSGCFRPIEVIAPRGCLLNPVPPAPCFGGVTETSIRIIDAVLGALAPAAPDRLGAGTYGTCINFSGGGYDRARQQDFGFYLFCEGGWGATAWRDGWNCTPNPTSNFNDYPVEWVEATMPLRYLEARLNPDSGGPGRFRGGVGAIRSFELLEDEVELNGLGERMVIPPFGLEGGRPGGLNQLEFRRHGGREWQDLTCAFGCASPSKFHGLKAGRGDRFRIVTGGGGGFGPPLDRDPARVVEDVREGFVSAGAAASIYGVVLTQQASGFDPQATAALRRRLAGARDAGDYEALISAALKRAAGSEPDTRTRAEIAAIAEIVATRAEPAPGHSLDTPFDNRRALAFWDSWALRRWLSVRGRHD</sequence>
<protein>
    <submittedName>
        <fullName evidence="3">5-oxoprolinase</fullName>
    </submittedName>
</protein>
<keyword evidence="4" id="KW-1185">Reference proteome</keyword>
<dbReference type="Pfam" id="PF02538">
    <property type="entry name" value="Hydantoinase_B"/>
    <property type="match status" value="1"/>
</dbReference>
<feature type="compositionally biased region" description="Basic and acidic residues" evidence="1">
    <location>
        <begin position="1"/>
        <end position="13"/>
    </location>
</feature>
<reference evidence="3 4" key="1">
    <citation type="submission" date="2018-05" db="EMBL/GenBank/DDBJ databases">
        <title>Zavarzinia sp. HR-AS.</title>
        <authorList>
            <person name="Lee Y."/>
            <person name="Jeon C.O."/>
        </authorList>
    </citation>
    <scope>NUCLEOTIDE SEQUENCE [LARGE SCALE GENOMIC DNA]</scope>
    <source>
        <strain evidence="3 4">HR-AS</strain>
    </source>
</reference>
<gene>
    <name evidence="3" type="ORF">DKG74_05540</name>
</gene>
<dbReference type="Proteomes" id="UP000245461">
    <property type="component" value="Unassembled WGS sequence"/>
</dbReference>
<organism evidence="3 4">
    <name type="scientific">Zavarzinia aquatilis</name>
    <dbReference type="NCBI Taxonomy" id="2211142"/>
    <lineage>
        <taxon>Bacteria</taxon>
        <taxon>Pseudomonadati</taxon>
        <taxon>Pseudomonadota</taxon>
        <taxon>Alphaproteobacteria</taxon>
        <taxon>Rhodospirillales</taxon>
        <taxon>Zavarziniaceae</taxon>
        <taxon>Zavarzinia</taxon>
    </lineage>
</organism>
<dbReference type="PANTHER" id="PTHR11365">
    <property type="entry name" value="5-OXOPROLINASE RELATED"/>
    <property type="match status" value="1"/>
</dbReference>
<feature type="compositionally biased region" description="Low complexity" evidence="1">
    <location>
        <begin position="16"/>
        <end position="25"/>
    </location>
</feature>
<dbReference type="EMBL" id="QGLE01000002">
    <property type="protein sequence ID" value="PWR25224.1"/>
    <property type="molecule type" value="Genomic_DNA"/>
</dbReference>
<dbReference type="InterPro" id="IPR003692">
    <property type="entry name" value="Hydantoinase_B"/>
</dbReference>
<evidence type="ECO:0000313" key="4">
    <source>
        <dbReference type="Proteomes" id="UP000245461"/>
    </source>
</evidence>
<evidence type="ECO:0000259" key="2">
    <source>
        <dbReference type="Pfam" id="PF02538"/>
    </source>
</evidence>
<dbReference type="GO" id="GO:0017168">
    <property type="term" value="F:5-oxoprolinase (ATP-hydrolyzing) activity"/>
    <property type="evidence" value="ECO:0007669"/>
    <property type="project" value="TreeGrafter"/>
</dbReference>
<dbReference type="GO" id="GO:0005829">
    <property type="term" value="C:cytosol"/>
    <property type="evidence" value="ECO:0007669"/>
    <property type="project" value="TreeGrafter"/>
</dbReference>
<evidence type="ECO:0000256" key="1">
    <source>
        <dbReference type="SAM" id="MobiDB-lite"/>
    </source>
</evidence>
<name>A0A317EFZ2_9PROT</name>
<dbReference type="PANTHER" id="PTHR11365:SF23">
    <property type="entry name" value="HYPOTHETICAL 5-OXOPROLINASE (EUROFUNG)-RELATED"/>
    <property type="match status" value="1"/>
</dbReference>
<evidence type="ECO:0000313" key="3">
    <source>
        <dbReference type="EMBL" id="PWR25224.1"/>
    </source>
</evidence>
<proteinExistence type="predicted"/>
<dbReference type="AlphaFoldDB" id="A0A317EFZ2"/>
<dbReference type="OrthoDB" id="9761586at2"/>
<dbReference type="InterPro" id="IPR045079">
    <property type="entry name" value="Oxoprolinase-like"/>
</dbReference>
<accession>A0A317EFZ2</accession>